<evidence type="ECO:0000256" key="1">
    <source>
        <dbReference type="ARBA" id="ARBA00004123"/>
    </source>
</evidence>
<evidence type="ECO:0000256" key="4">
    <source>
        <dbReference type="ARBA" id="ARBA00023242"/>
    </source>
</evidence>
<dbReference type="InterPro" id="IPR045895">
    <property type="entry name" value="bHLH91-like"/>
</dbReference>
<gene>
    <name evidence="7" type="ORF">M569_17090</name>
</gene>
<dbReference type="PANTHER" id="PTHR46834">
    <property type="entry name" value="TRANSCRIPTION FACTOR BHLH91"/>
    <property type="match status" value="1"/>
</dbReference>
<organism evidence="7 8">
    <name type="scientific">Genlisea aurea</name>
    <dbReference type="NCBI Taxonomy" id="192259"/>
    <lineage>
        <taxon>Eukaryota</taxon>
        <taxon>Viridiplantae</taxon>
        <taxon>Streptophyta</taxon>
        <taxon>Embryophyta</taxon>
        <taxon>Tracheophyta</taxon>
        <taxon>Spermatophyta</taxon>
        <taxon>Magnoliopsida</taxon>
        <taxon>eudicotyledons</taxon>
        <taxon>Gunneridae</taxon>
        <taxon>Pentapetalae</taxon>
        <taxon>asterids</taxon>
        <taxon>lamiids</taxon>
        <taxon>Lamiales</taxon>
        <taxon>Lentibulariaceae</taxon>
        <taxon>Genlisea</taxon>
    </lineage>
</organism>
<feature type="non-terminal residue" evidence="7">
    <location>
        <position position="145"/>
    </location>
</feature>
<sequence>MADCCMVRNRNRKHFATEKHRRVLLNDKYEALKKLIPNPTKTDRASTVADAINYIQELKRTVAELKVLLEKKRAARERRRSDDENRHVTTVAAPIQGDNDACNNGDSSSSSSLRTSWLQRKSKHTEVDVRIIDDEVTVKVVQQKR</sequence>
<dbReference type="PANTHER" id="PTHR46834:SF1">
    <property type="entry name" value="TRANSCRIPTION FACTOR BHLH10"/>
    <property type="match status" value="1"/>
</dbReference>
<comment type="subcellular location">
    <subcellularLocation>
        <location evidence="1">Nucleus</location>
    </subcellularLocation>
</comment>
<dbReference type="Gene3D" id="4.10.280.10">
    <property type="entry name" value="Helix-loop-helix DNA-binding domain"/>
    <property type="match status" value="1"/>
</dbReference>
<evidence type="ECO:0000259" key="6">
    <source>
        <dbReference type="PROSITE" id="PS50888"/>
    </source>
</evidence>
<dbReference type="OrthoDB" id="1932168at2759"/>
<keyword evidence="3" id="KW-0804">Transcription</keyword>
<evidence type="ECO:0000313" key="7">
    <source>
        <dbReference type="EMBL" id="EPS57728.1"/>
    </source>
</evidence>
<dbReference type="GO" id="GO:0046983">
    <property type="term" value="F:protein dimerization activity"/>
    <property type="evidence" value="ECO:0007669"/>
    <property type="project" value="InterPro"/>
</dbReference>
<dbReference type="Proteomes" id="UP000015453">
    <property type="component" value="Unassembled WGS sequence"/>
</dbReference>
<proteinExistence type="predicted"/>
<dbReference type="GO" id="GO:0048658">
    <property type="term" value="P:anther wall tapetum development"/>
    <property type="evidence" value="ECO:0007669"/>
    <property type="project" value="InterPro"/>
</dbReference>
<evidence type="ECO:0000256" key="5">
    <source>
        <dbReference type="SAM" id="MobiDB-lite"/>
    </source>
</evidence>
<dbReference type="PROSITE" id="PS50888">
    <property type="entry name" value="BHLH"/>
    <property type="match status" value="1"/>
</dbReference>
<evidence type="ECO:0000256" key="3">
    <source>
        <dbReference type="ARBA" id="ARBA00023163"/>
    </source>
</evidence>
<dbReference type="AlphaFoldDB" id="S8D4V9"/>
<evidence type="ECO:0000256" key="2">
    <source>
        <dbReference type="ARBA" id="ARBA00023015"/>
    </source>
</evidence>
<accession>S8D4V9</accession>
<keyword evidence="4" id="KW-0539">Nucleus</keyword>
<protein>
    <recommendedName>
        <fullName evidence="6">BHLH domain-containing protein</fullName>
    </recommendedName>
</protein>
<dbReference type="GO" id="GO:0005634">
    <property type="term" value="C:nucleus"/>
    <property type="evidence" value="ECO:0007669"/>
    <property type="project" value="UniProtKB-SubCell"/>
</dbReference>
<keyword evidence="8" id="KW-1185">Reference proteome</keyword>
<feature type="region of interest" description="Disordered" evidence="5">
    <location>
        <begin position="73"/>
        <end position="119"/>
    </location>
</feature>
<reference evidence="7 8" key="1">
    <citation type="journal article" date="2013" name="BMC Genomics">
        <title>The miniature genome of a carnivorous plant Genlisea aurea contains a low number of genes and short non-coding sequences.</title>
        <authorList>
            <person name="Leushkin E.V."/>
            <person name="Sutormin R.A."/>
            <person name="Nabieva E.R."/>
            <person name="Penin A.A."/>
            <person name="Kondrashov A.S."/>
            <person name="Logacheva M.D."/>
        </authorList>
    </citation>
    <scope>NUCLEOTIDE SEQUENCE [LARGE SCALE GENOMIC DNA]</scope>
</reference>
<dbReference type="EMBL" id="AUSU01009908">
    <property type="protein sequence ID" value="EPS57728.1"/>
    <property type="molecule type" value="Genomic_DNA"/>
</dbReference>
<dbReference type="SMART" id="SM00353">
    <property type="entry name" value="HLH"/>
    <property type="match status" value="1"/>
</dbReference>
<dbReference type="GO" id="GO:0006355">
    <property type="term" value="P:regulation of DNA-templated transcription"/>
    <property type="evidence" value="ECO:0007669"/>
    <property type="project" value="InterPro"/>
</dbReference>
<evidence type="ECO:0000313" key="8">
    <source>
        <dbReference type="Proteomes" id="UP000015453"/>
    </source>
</evidence>
<dbReference type="SUPFAM" id="SSF47459">
    <property type="entry name" value="HLH, helix-loop-helix DNA-binding domain"/>
    <property type="match status" value="1"/>
</dbReference>
<dbReference type="InterPro" id="IPR011598">
    <property type="entry name" value="bHLH_dom"/>
</dbReference>
<feature type="domain" description="BHLH" evidence="6">
    <location>
        <begin position="9"/>
        <end position="58"/>
    </location>
</feature>
<keyword evidence="2" id="KW-0805">Transcription regulation</keyword>
<dbReference type="InterPro" id="IPR036638">
    <property type="entry name" value="HLH_DNA-bd_sf"/>
</dbReference>
<dbReference type="Pfam" id="PF00010">
    <property type="entry name" value="HLH"/>
    <property type="match status" value="1"/>
</dbReference>
<name>S8D4V9_9LAMI</name>
<comment type="caution">
    <text evidence="7">The sequence shown here is derived from an EMBL/GenBank/DDBJ whole genome shotgun (WGS) entry which is preliminary data.</text>
</comment>